<evidence type="ECO:0000256" key="4">
    <source>
        <dbReference type="ARBA" id="ARBA00022679"/>
    </source>
</evidence>
<protein>
    <submittedName>
        <fullName evidence="10">4-amino-4-deoxy-L-arabinose transferase</fullName>
    </submittedName>
</protein>
<dbReference type="AlphaFoldDB" id="A0A1G5XVS9"/>
<evidence type="ECO:0000256" key="1">
    <source>
        <dbReference type="ARBA" id="ARBA00004651"/>
    </source>
</evidence>
<keyword evidence="2" id="KW-1003">Cell membrane</keyword>
<feature type="transmembrane region" description="Helical" evidence="8">
    <location>
        <begin position="418"/>
        <end position="439"/>
    </location>
</feature>
<evidence type="ECO:0000256" key="3">
    <source>
        <dbReference type="ARBA" id="ARBA00022676"/>
    </source>
</evidence>
<dbReference type="PANTHER" id="PTHR33908:SF3">
    <property type="entry name" value="UNDECAPRENYL PHOSPHATE-ALPHA-4-AMINO-4-DEOXY-L-ARABINOSE ARABINOSYL TRANSFERASE"/>
    <property type="match status" value="1"/>
</dbReference>
<dbReference type="Proteomes" id="UP000198588">
    <property type="component" value="Unassembled WGS sequence"/>
</dbReference>
<feature type="transmembrane region" description="Helical" evidence="8">
    <location>
        <begin position="356"/>
        <end position="381"/>
    </location>
</feature>
<feature type="transmembrane region" description="Helical" evidence="8">
    <location>
        <begin position="266"/>
        <end position="287"/>
    </location>
</feature>
<feature type="transmembrane region" description="Helical" evidence="8">
    <location>
        <begin position="299"/>
        <end position="317"/>
    </location>
</feature>
<dbReference type="GO" id="GO:0016763">
    <property type="term" value="F:pentosyltransferase activity"/>
    <property type="evidence" value="ECO:0007669"/>
    <property type="project" value="TreeGrafter"/>
</dbReference>
<feature type="transmembrane region" description="Helical" evidence="8">
    <location>
        <begin position="387"/>
        <end position="406"/>
    </location>
</feature>
<reference evidence="10 11" key="1">
    <citation type="submission" date="2016-10" db="EMBL/GenBank/DDBJ databases">
        <authorList>
            <person name="de Groot N.N."/>
        </authorList>
    </citation>
    <scope>NUCLEOTIDE SEQUENCE [LARGE SCALE GENOMIC DNA]</scope>
    <source>
        <strain evidence="10 11">CGMCC 1.12097</strain>
    </source>
</reference>
<evidence type="ECO:0000259" key="9">
    <source>
        <dbReference type="Pfam" id="PF13231"/>
    </source>
</evidence>
<keyword evidence="3" id="KW-0328">Glycosyltransferase</keyword>
<feature type="transmembrane region" description="Helical" evidence="8">
    <location>
        <begin position="84"/>
        <end position="104"/>
    </location>
</feature>
<dbReference type="GO" id="GO:0009103">
    <property type="term" value="P:lipopolysaccharide biosynthetic process"/>
    <property type="evidence" value="ECO:0007669"/>
    <property type="project" value="TreeGrafter"/>
</dbReference>
<dbReference type="RefSeq" id="WP_167365070.1">
    <property type="nucleotide sequence ID" value="NZ_FMXM01000007.1"/>
</dbReference>
<comment type="subcellular location">
    <subcellularLocation>
        <location evidence="1">Cell membrane</location>
        <topology evidence="1">Multi-pass membrane protein</topology>
    </subcellularLocation>
</comment>
<keyword evidence="4 10" id="KW-0808">Transferase</keyword>
<feature type="transmembrane region" description="Helical" evidence="8">
    <location>
        <begin position="169"/>
        <end position="202"/>
    </location>
</feature>
<feature type="transmembrane region" description="Helical" evidence="8">
    <location>
        <begin position="6"/>
        <end position="25"/>
    </location>
</feature>
<keyword evidence="7 8" id="KW-0472">Membrane</keyword>
<dbReference type="PANTHER" id="PTHR33908">
    <property type="entry name" value="MANNOSYLTRANSFERASE YKCB-RELATED"/>
    <property type="match status" value="1"/>
</dbReference>
<feature type="transmembrane region" description="Helical" evidence="8">
    <location>
        <begin position="110"/>
        <end position="130"/>
    </location>
</feature>
<feature type="transmembrane region" description="Helical" evidence="8">
    <location>
        <begin position="214"/>
        <end position="234"/>
    </location>
</feature>
<sequence>MALNRNYILLFLFSLVMTVSGLASMPPIDRDEPRFVQATKQMVETGDYVDIRFQDASRYQKPIGIYWLQSTAVMLSGGGAEAPIWVYRTVSALGIAIAVLAITWTGTNLFGANAGIAAGLVMAAIFATAFEGRDAKTDAMLLACCVAAQGALAQIYLASRRNEPVAGHLWWIFWIAQGAAILIKGPIAPLLSALTIAVLFAFERDGRWLAKLRVGRGLALVVLIVLPWLALITWKSHGAFLQQAVGKDMLGKVASGEESHGLPPGFYMLTYSLFMWPFGLIAVGAGLQALNRLRDDPRLRFCLAWYIPFWLVFELIPTKLPHYVLPAYPGMALLIGWLLTLSPQDANAPLRRWQSWLWWSTAFGLVVVSLGLAVVCVGAPIYLTGTFSWWSIPAAAAALGAGYFAFSRRLQVPLRRIAAVAVCAGITYALLFGIIAPSLKPVWLSPAIEAAVRANRPCDTTVLASAGYHEPSLVFLVGTKTVLTDVDGVARHLLADPACALALAQVGDEQKLNGLLAAQGKSANRVARIDGLNYSSGDKLSLGLYRVVQ</sequence>
<dbReference type="Pfam" id="PF13231">
    <property type="entry name" value="PMT_2"/>
    <property type="match status" value="1"/>
</dbReference>
<name>A0A1G5XVS9_9HYPH</name>
<dbReference type="InterPro" id="IPR050297">
    <property type="entry name" value="LipidA_mod_glycosyltrf_83"/>
</dbReference>
<evidence type="ECO:0000313" key="10">
    <source>
        <dbReference type="EMBL" id="SDA74598.1"/>
    </source>
</evidence>
<accession>A0A1G5XVS9</accession>
<feature type="transmembrane region" description="Helical" evidence="8">
    <location>
        <begin position="323"/>
        <end position="344"/>
    </location>
</feature>
<gene>
    <name evidence="10" type="ORF">SAMN02927914_02644</name>
</gene>
<dbReference type="EMBL" id="FMXM01000007">
    <property type="protein sequence ID" value="SDA74598.1"/>
    <property type="molecule type" value="Genomic_DNA"/>
</dbReference>
<evidence type="ECO:0000256" key="7">
    <source>
        <dbReference type="ARBA" id="ARBA00023136"/>
    </source>
</evidence>
<organism evidence="10 11">
    <name type="scientific">Mesorhizobium qingshengii</name>
    <dbReference type="NCBI Taxonomy" id="1165689"/>
    <lineage>
        <taxon>Bacteria</taxon>
        <taxon>Pseudomonadati</taxon>
        <taxon>Pseudomonadota</taxon>
        <taxon>Alphaproteobacteria</taxon>
        <taxon>Hyphomicrobiales</taxon>
        <taxon>Phyllobacteriaceae</taxon>
        <taxon>Mesorhizobium</taxon>
    </lineage>
</organism>
<evidence type="ECO:0000256" key="2">
    <source>
        <dbReference type="ARBA" id="ARBA00022475"/>
    </source>
</evidence>
<evidence type="ECO:0000313" key="11">
    <source>
        <dbReference type="Proteomes" id="UP000198588"/>
    </source>
</evidence>
<dbReference type="GO" id="GO:0005886">
    <property type="term" value="C:plasma membrane"/>
    <property type="evidence" value="ECO:0007669"/>
    <property type="project" value="UniProtKB-SubCell"/>
</dbReference>
<dbReference type="InterPro" id="IPR038731">
    <property type="entry name" value="RgtA/B/C-like"/>
</dbReference>
<keyword evidence="6 8" id="KW-1133">Transmembrane helix</keyword>
<proteinExistence type="predicted"/>
<dbReference type="GO" id="GO:0010041">
    <property type="term" value="P:response to iron(III) ion"/>
    <property type="evidence" value="ECO:0007669"/>
    <property type="project" value="TreeGrafter"/>
</dbReference>
<evidence type="ECO:0000256" key="8">
    <source>
        <dbReference type="SAM" id="Phobius"/>
    </source>
</evidence>
<keyword evidence="5 8" id="KW-0812">Transmembrane</keyword>
<feature type="domain" description="Glycosyltransferase RgtA/B/C/D-like" evidence="9">
    <location>
        <begin position="61"/>
        <end position="229"/>
    </location>
</feature>
<evidence type="ECO:0000256" key="5">
    <source>
        <dbReference type="ARBA" id="ARBA00022692"/>
    </source>
</evidence>
<dbReference type="STRING" id="1165689.SAMN02927914_02644"/>
<evidence type="ECO:0000256" key="6">
    <source>
        <dbReference type="ARBA" id="ARBA00022989"/>
    </source>
</evidence>